<evidence type="ECO:0000313" key="2">
    <source>
        <dbReference type="EMBL" id="CAD5233956.1"/>
    </source>
</evidence>
<name>A0A1I7SL95_BURXY</name>
<feature type="region of interest" description="Disordered" evidence="1">
    <location>
        <begin position="47"/>
        <end position="81"/>
    </location>
</feature>
<accession>A0A1I7SL95</accession>
<reference evidence="3" key="2">
    <citation type="submission" date="2020-08" db="EMBL/GenBank/DDBJ databases">
        <authorList>
            <person name="Kikuchi T."/>
        </authorList>
    </citation>
    <scope>NUCLEOTIDE SEQUENCE</scope>
    <source>
        <strain evidence="2">Ka4C1</strain>
    </source>
</reference>
<dbReference type="Proteomes" id="UP000659654">
    <property type="component" value="Unassembled WGS sequence"/>
</dbReference>
<evidence type="ECO:0000313" key="3">
    <source>
        <dbReference type="EMBL" id="CAG9129429.1"/>
    </source>
</evidence>
<dbReference type="SUPFAM" id="SSF55797">
    <property type="entry name" value="PR-1-like"/>
    <property type="match status" value="1"/>
</dbReference>
<dbReference type="InterPro" id="IPR035940">
    <property type="entry name" value="CAP_sf"/>
</dbReference>
<sequence>MSSPKPGRKKITTKRMDIKSAEGKLLATTLQKTIIYLDEKGASAIDPEALWPSMDSQTTTTKSPPDSNDKTIKFTDSSRSPYQYGQNYEKLPLPPELPNSQLFPLSDFHIDGSSRGYSEGNSDVDLRKSEYIKFIGKRDLEIGGHRENSFEERKGTIRGRAILVNRQEREDPLLIQLIINDIQAERRLNHAREFTVDEVLMRTAKELAKETLDRRRIRLNGRESNIWIGGANVESRKVVDEWSREMAISRKNYFKSRDFHLIGVGMATDENEDPLTVIVALYE</sequence>
<reference evidence="6" key="1">
    <citation type="submission" date="2016-11" db="UniProtKB">
        <authorList>
            <consortium name="WormBaseParasite"/>
        </authorList>
    </citation>
    <scope>IDENTIFICATION</scope>
</reference>
<dbReference type="WBParaSite" id="BXY_1382700.1">
    <property type="protein sequence ID" value="BXY_1382700.1"/>
    <property type="gene ID" value="BXY_1382700"/>
</dbReference>
<evidence type="ECO:0000313" key="4">
    <source>
        <dbReference type="Proteomes" id="UP000095284"/>
    </source>
</evidence>
<organism evidence="4 6">
    <name type="scientific">Bursaphelenchus xylophilus</name>
    <name type="common">Pinewood nematode worm</name>
    <name type="synonym">Aphelenchoides xylophilus</name>
    <dbReference type="NCBI Taxonomy" id="6326"/>
    <lineage>
        <taxon>Eukaryota</taxon>
        <taxon>Metazoa</taxon>
        <taxon>Ecdysozoa</taxon>
        <taxon>Nematoda</taxon>
        <taxon>Chromadorea</taxon>
        <taxon>Rhabditida</taxon>
        <taxon>Tylenchina</taxon>
        <taxon>Tylenchomorpha</taxon>
        <taxon>Aphelenchoidea</taxon>
        <taxon>Aphelenchoididae</taxon>
        <taxon>Bursaphelenchus</taxon>
    </lineage>
</organism>
<gene>
    <name evidence="2" type="ORF">BXYJ_LOCUS14047</name>
</gene>
<evidence type="ECO:0000256" key="1">
    <source>
        <dbReference type="SAM" id="MobiDB-lite"/>
    </source>
</evidence>
<keyword evidence="5" id="KW-1185">Reference proteome</keyword>
<protein>
    <submittedName>
        <fullName evidence="2">(pine wood nematode) hypothetical protein</fullName>
    </submittedName>
</protein>
<evidence type="ECO:0000313" key="6">
    <source>
        <dbReference type="WBParaSite" id="BXY_1382700.1"/>
    </source>
</evidence>
<feature type="compositionally biased region" description="Polar residues" evidence="1">
    <location>
        <begin position="54"/>
        <end position="66"/>
    </location>
</feature>
<dbReference type="Proteomes" id="UP000095284">
    <property type="component" value="Unplaced"/>
</dbReference>
<dbReference type="OrthoDB" id="5859323at2759"/>
<dbReference type="EMBL" id="CAJFCV020000006">
    <property type="protein sequence ID" value="CAG9129429.1"/>
    <property type="molecule type" value="Genomic_DNA"/>
</dbReference>
<evidence type="ECO:0000313" key="5">
    <source>
        <dbReference type="Proteomes" id="UP000659654"/>
    </source>
</evidence>
<dbReference type="AlphaFoldDB" id="A0A1I7SL95"/>
<dbReference type="EMBL" id="CAJFDI010000006">
    <property type="protein sequence ID" value="CAD5233956.1"/>
    <property type="molecule type" value="Genomic_DNA"/>
</dbReference>
<dbReference type="Proteomes" id="UP000582659">
    <property type="component" value="Unassembled WGS sequence"/>
</dbReference>
<proteinExistence type="predicted"/>